<dbReference type="Proteomes" id="UP000193218">
    <property type="component" value="Unassembled WGS sequence"/>
</dbReference>
<dbReference type="GeneID" id="33559875"/>
<keyword evidence="3" id="KW-1185">Reference proteome</keyword>
<feature type="compositionally biased region" description="Polar residues" evidence="1">
    <location>
        <begin position="465"/>
        <end position="474"/>
    </location>
</feature>
<comment type="caution">
    <text evidence="2">The sequence shown here is derived from an EMBL/GenBank/DDBJ whole genome shotgun (WGS) entry which is preliminary data.</text>
</comment>
<dbReference type="InParanoid" id="A0A1Y1UKK8"/>
<feature type="region of interest" description="Disordered" evidence="1">
    <location>
        <begin position="767"/>
        <end position="787"/>
    </location>
</feature>
<organism evidence="2 3">
    <name type="scientific">Kockovaella imperatae</name>
    <dbReference type="NCBI Taxonomy" id="4999"/>
    <lineage>
        <taxon>Eukaryota</taxon>
        <taxon>Fungi</taxon>
        <taxon>Dikarya</taxon>
        <taxon>Basidiomycota</taxon>
        <taxon>Agaricomycotina</taxon>
        <taxon>Tremellomycetes</taxon>
        <taxon>Tremellales</taxon>
        <taxon>Cuniculitremaceae</taxon>
        <taxon>Kockovaella</taxon>
    </lineage>
</organism>
<name>A0A1Y1UKK8_9TREE</name>
<reference evidence="2 3" key="1">
    <citation type="submission" date="2017-03" db="EMBL/GenBank/DDBJ databases">
        <title>Widespread Adenine N6-methylation of Active Genes in Fungi.</title>
        <authorList>
            <consortium name="DOE Joint Genome Institute"/>
            <person name="Mondo S.J."/>
            <person name="Dannebaum R.O."/>
            <person name="Kuo R.C."/>
            <person name="Louie K.B."/>
            <person name="Bewick A.J."/>
            <person name="Labutti K."/>
            <person name="Haridas S."/>
            <person name="Kuo A."/>
            <person name="Salamov A."/>
            <person name="Ahrendt S.R."/>
            <person name="Lau R."/>
            <person name="Bowen B.P."/>
            <person name="Lipzen A."/>
            <person name="Sullivan W."/>
            <person name="Andreopoulos W.B."/>
            <person name="Clum A."/>
            <person name="Lindquist E."/>
            <person name="Daum C."/>
            <person name="Northen T.R."/>
            <person name="Ramamoorthy G."/>
            <person name="Schmitz R.J."/>
            <person name="Gryganskyi A."/>
            <person name="Culley D."/>
            <person name="Magnuson J."/>
            <person name="James T.Y."/>
            <person name="O'Malley M.A."/>
            <person name="Stajich J.E."/>
            <person name="Spatafora J.W."/>
            <person name="Visel A."/>
            <person name="Grigoriev I.V."/>
        </authorList>
    </citation>
    <scope>NUCLEOTIDE SEQUENCE [LARGE SCALE GENOMIC DNA]</scope>
    <source>
        <strain evidence="2 3">NRRL Y-17943</strain>
    </source>
</reference>
<sequence length="855" mass="96818">MPPGSTGLRSALLLRRAAISATQLDFLIPWAANARPRFESYSTGAGDSLKECQEPVAGPSNDRAALNHEAAETEPKGASADSSRSVETQPLDIPDGTASEESPRSRGRRRIRLSEEVASLSTSLQVLLEPWDINPQMLPGIRLPLPTSTPPTPVSPESSVEPIPVSRIQPRRPWADIIAESLEEARRFREAQALRDLSTRSLERYKSHASGPPYYTVEEMDRLQRQDEQADSIQNLHPERTVPLTQANAARSFVKHHLLRTSPPPPSTLLDHLRVRRELFTAQNAKILLRYAARVNDHKTYSEVRRALLVLQQAGHRRRWPRLATSHRLGGSRRSYIMRKIIRLLTRGARGDGAAVSEIDHADVDKAVEKIDAELSKTEGDPDGIDYPQRRVSKYWYFCPHPWAESSIPVVDTPIARPDVLEILGTLHYRLLTGDVVRPTPAPTFSGPIGKDLIRSTRKGHRNETSSVATSSENADFKTSPPSILHYADIWFSQPDYDSPFLKSVQRVVDACAAAGKQQQGTRQYLLMVLHLYIIYANRVDAWRQPHDIPPGCSTILYDKLSRRYPEVLALEEYSRLYGRFKPSRQTLHLLLLRVLFGGPILRFPLNPADIPPLNKRMTSADPPIELPYRVPDRPDPTDAPRLIADARTILKVFESRWRIWAGPETINRMTSYALQVNDEQFAKECWDDWWHEMSRVTARESRWEGDHPRWDHRSKHSNSWKRMCHALEKRGWIQALRSKKIDFKDPSIGLDLELHDEDVFPEFGARLDDTPSISSRPPQIHPDIHRGEDVDGTVWIGFADCKPRYRWTGTQTGAHDVAAQEMSGMSPDNSNVVDLEQAPLYIDPNTELSALVVQ</sequence>
<feature type="region of interest" description="Disordered" evidence="1">
    <location>
        <begin position="68"/>
        <end position="110"/>
    </location>
</feature>
<dbReference type="AlphaFoldDB" id="A0A1Y1UKK8"/>
<dbReference type="EMBL" id="NBSH01000004">
    <property type="protein sequence ID" value="ORX38591.1"/>
    <property type="molecule type" value="Genomic_DNA"/>
</dbReference>
<gene>
    <name evidence="2" type="ORF">BD324DRAFT_649949</name>
</gene>
<proteinExistence type="predicted"/>
<evidence type="ECO:0000313" key="2">
    <source>
        <dbReference type="EMBL" id="ORX38591.1"/>
    </source>
</evidence>
<dbReference type="RefSeq" id="XP_021872513.1">
    <property type="nucleotide sequence ID" value="XM_022018066.1"/>
</dbReference>
<evidence type="ECO:0000313" key="3">
    <source>
        <dbReference type="Proteomes" id="UP000193218"/>
    </source>
</evidence>
<evidence type="ECO:0000256" key="1">
    <source>
        <dbReference type="SAM" id="MobiDB-lite"/>
    </source>
</evidence>
<protein>
    <submittedName>
        <fullName evidence="2">Uncharacterized protein</fullName>
    </submittedName>
</protein>
<feature type="region of interest" description="Disordered" evidence="1">
    <location>
        <begin position="448"/>
        <end position="475"/>
    </location>
</feature>
<accession>A0A1Y1UKK8</accession>